<dbReference type="Proteomes" id="UP001595789">
    <property type="component" value="Unassembled WGS sequence"/>
</dbReference>
<keyword evidence="3" id="KW-0804">Transcription</keyword>
<keyword evidence="6" id="KW-1185">Reference proteome</keyword>
<evidence type="ECO:0000259" key="4">
    <source>
        <dbReference type="PROSITE" id="PS01124"/>
    </source>
</evidence>
<dbReference type="InterPro" id="IPR018060">
    <property type="entry name" value="HTH_AraC"/>
</dbReference>
<dbReference type="SMART" id="SM00342">
    <property type="entry name" value="HTH_ARAC"/>
    <property type="match status" value="1"/>
</dbReference>
<evidence type="ECO:0000313" key="6">
    <source>
        <dbReference type="Proteomes" id="UP001595789"/>
    </source>
</evidence>
<dbReference type="Pfam" id="PF12833">
    <property type="entry name" value="HTH_18"/>
    <property type="match status" value="1"/>
</dbReference>
<dbReference type="InterPro" id="IPR009057">
    <property type="entry name" value="Homeodomain-like_sf"/>
</dbReference>
<name>A0ABV8PAF1_9SPHI</name>
<feature type="domain" description="HTH araC/xylS-type" evidence="4">
    <location>
        <begin position="171"/>
        <end position="269"/>
    </location>
</feature>
<comment type="caution">
    <text evidence="5">The sequence shown here is derived from an EMBL/GenBank/DDBJ whole genome shotgun (WGS) entry which is preliminary data.</text>
</comment>
<proteinExistence type="predicted"/>
<keyword evidence="1" id="KW-0805">Transcription regulation</keyword>
<evidence type="ECO:0000256" key="2">
    <source>
        <dbReference type="ARBA" id="ARBA00023125"/>
    </source>
</evidence>
<keyword evidence="2" id="KW-0238">DNA-binding</keyword>
<dbReference type="RefSeq" id="WP_378984911.1">
    <property type="nucleotide sequence ID" value="NZ_JBHSBW010000011.1"/>
</dbReference>
<dbReference type="PANTHER" id="PTHR43280">
    <property type="entry name" value="ARAC-FAMILY TRANSCRIPTIONAL REGULATOR"/>
    <property type="match status" value="1"/>
</dbReference>
<reference evidence="6" key="1">
    <citation type="journal article" date="2019" name="Int. J. Syst. Evol. Microbiol.">
        <title>The Global Catalogue of Microorganisms (GCM) 10K type strain sequencing project: providing services to taxonomists for standard genome sequencing and annotation.</title>
        <authorList>
            <consortium name="The Broad Institute Genomics Platform"/>
            <consortium name="The Broad Institute Genome Sequencing Center for Infectious Disease"/>
            <person name="Wu L."/>
            <person name="Ma J."/>
        </authorList>
    </citation>
    <scope>NUCLEOTIDE SEQUENCE [LARGE SCALE GENOMIC DNA]</scope>
    <source>
        <strain evidence="6">CCM 8691</strain>
    </source>
</reference>
<dbReference type="EMBL" id="JBHSBW010000011">
    <property type="protein sequence ID" value="MFC4211630.1"/>
    <property type="molecule type" value="Genomic_DNA"/>
</dbReference>
<sequence length="278" mass="31699">MENSALLIGIKKSGDCSMSNPVQFSNYTVLLVTEGEGVYHADFGAFPFKGPILLFSTPLQQIFLEETSDCKFTILQFHGDFYCIEFHRAEVSCNGLLFNNIYLEPAVGLTQAEAFLFAGILTDIEAEFNADETSDTVLRAYLQLFLAKSSSIKIRLMDSQLQYEAKDEQMERFITLLEANYLTLHTPGDYAALLAMTTNNFSKRTARYFKKSPSALIQERIVMEAKKKLHLTRLSIKEIAYQLNFTDEYYFSRFFKKFTKVSPQSFRQLTGISKVADQ</sequence>
<evidence type="ECO:0000256" key="1">
    <source>
        <dbReference type="ARBA" id="ARBA00023015"/>
    </source>
</evidence>
<dbReference type="SUPFAM" id="SSF46689">
    <property type="entry name" value="Homeodomain-like"/>
    <property type="match status" value="1"/>
</dbReference>
<evidence type="ECO:0000313" key="5">
    <source>
        <dbReference type="EMBL" id="MFC4211630.1"/>
    </source>
</evidence>
<dbReference type="PANTHER" id="PTHR43280:SF32">
    <property type="entry name" value="TRANSCRIPTIONAL REGULATORY PROTEIN"/>
    <property type="match status" value="1"/>
</dbReference>
<evidence type="ECO:0000256" key="3">
    <source>
        <dbReference type="ARBA" id="ARBA00023163"/>
    </source>
</evidence>
<gene>
    <name evidence="5" type="ORF">ACFOWA_10575</name>
</gene>
<organism evidence="5 6">
    <name type="scientific">Pedobacter lithocola</name>
    <dbReference type="NCBI Taxonomy" id="1908239"/>
    <lineage>
        <taxon>Bacteria</taxon>
        <taxon>Pseudomonadati</taxon>
        <taxon>Bacteroidota</taxon>
        <taxon>Sphingobacteriia</taxon>
        <taxon>Sphingobacteriales</taxon>
        <taxon>Sphingobacteriaceae</taxon>
        <taxon>Pedobacter</taxon>
    </lineage>
</organism>
<dbReference type="Gene3D" id="1.10.10.60">
    <property type="entry name" value="Homeodomain-like"/>
    <property type="match status" value="1"/>
</dbReference>
<protein>
    <submittedName>
        <fullName evidence="5">Helix-turn-helix domain-containing protein</fullName>
    </submittedName>
</protein>
<dbReference type="PROSITE" id="PS01124">
    <property type="entry name" value="HTH_ARAC_FAMILY_2"/>
    <property type="match status" value="1"/>
</dbReference>
<accession>A0ABV8PAF1</accession>